<protein>
    <submittedName>
        <fullName evidence="1">Uncharacterized protein</fullName>
    </submittedName>
</protein>
<gene>
    <name evidence="1" type="ORF">T459_30730</name>
</gene>
<name>A0A2G2Y970_CAPAN</name>
<reference evidence="1 2" key="2">
    <citation type="journal article" date="2017" name="Genome Biol.">
        <title>New reference genome sequences of hot pepper reveal the massive evolution of plant disease-resistance genes by retroduplication.</title>
        <authorList>
            <person name="Kim S."/>
            <person name="Park J."/>
            <person name="Yeom S.I."/>
            <person name="Kim Y.M."/>
            <person name="Seo E."/>
            <person name="Kim K.T."/>
            <person name="Kim M.S."/>
            <person name="Lee J.M."/>
            <person name="Cheong K."/>
            <person name="Shin H.S."/>
            <person name="Kim S.B."/>
            <person name="Han K."/>
            <person name="Lee J."/>
            <person name="Park M."/>
            <person name="Lee H.A."/>
            <person name="Lee H.Y."/>
            <person name="Lee Y."/>
            <person name="Oh S."/>
            <person name="Lee J.H."/>
            <person name="Choi E."/>
            <person name="Choi E."/>
            <person name="Lee S.E."/>
            <person name="Jeon J."/>
            <person name="Kim H."/>
            <person name="Choi G."/>
            <person name="Song H."/>
            <person name="Lee J."/>
            <person name="Lee S.C."/>
            <person name="Kwon J.K."/>
            <person name="Lee H.Y."/>
            <person name="Koo N."/>
            <person name="Hong Y."/>
            <person name="Kim R.W."/>
            <person name="Kang W.H."/>
            <person name="Huh J.H."/>
            <person name="Kang B.C."/>
            <person name="Yang T.J."/>
            <person name="Lee Y.H."/>
            <person name="Bennetzen J.L."/>
            <person name="Choi D."/>
        </authorList>
    </citation>
    <scope>NUCLEOTIDE SEQUENCE [LARGE SCALE GENOMIC DNA]</scope>
    <source>
        <strain evidence="2">cv. CM334</strain>
    </source>
</reference>
<evidence type="ECO:0000313" key="2">
    <source>
        <dbReference type="Proteomes" id="UP000222542"/>
    </source>
</evidence>
<reference evidence="1 2" key="1">
    <citation type="journal article" date="2014" name="Nat. Genet.">
        <title>Genome sequence of the hot pepper provides insights into the evolution of pungency in Capsicum species.</title>
        <authorList>
            <person name="Kim S."/>
            <person name="Park M."/>
            <person name="Yeom S.I."/>
            <person name="Kim Y.M."/>
            <person name="Lee J.M."/>
            <person name="Lee H.A."/>
            <person name="Seo E."/>
            <person name="Choi J."/>
            <person name="Cheong K."/>
            <person name="Kim K.T."/>
            <person name="Jung K."/>
            <person name="Lee G.W."/>
            <person name="Oh S.K."/>
            <person name="Bae C."/>
            <person name="Kim S.B."/>
            <person name="Lee H.Y."/>
            <person name="Kim S.Y."/>
            <person name="Kim M.S."/>
            <person name="Kang B.C."/>
            <person name="Jo Y.D."/>
            <person name="Yang H.B."/>
            <person name="Jeong H.J."/>
            <person name="Kang W.H."/>
            <person name="Kwon J.K."/>
            <person name="Shin C."/>
            <person name="Lim J.Y."/>
            <person name="Park J.H."/>
            <person name="Huh J.H."/>
            <person name="Kim J.S."/>
            <person name="Kim B.D."/>
            <person name="Cohen O."/>
            <person name="Paran I."/>
            <person name="Suh M.C."/>
            <person name="Lee S.B."/>
            <person name="Kim Y.K."/>
            <person name="Shin Y."/>
            <person name="Noh S.J."/>
            <person name="Park J."/>
            <person name="Seo Y.S."/>
            <person name="Kwon S.Y."/>
            <person name="Kim H.A."/>
            <person name="Park J.M."/>
            <person name="Kim H.J."/>
            <person name="Choi S.B."/>
            <person name="Bosland P.W."/>
            <person name="Reeves G."/>
            <person name="Jo S.H."/>
            <person name="Lee B.W."/>
            <person name="Cho H.T."/>
            <person name="Choi H.S."/>
            <person name="Lee M.S."/>
            <person name="Yu Y."/>
            <person name="Do Choi Y."/>
            <person name="Park B.S."/>
            <person name="van Deynze A."/>
            <person name="Ashrafi H."/>
            <person name="Hill T."/>
            <person name="Kim W.T."/>
            <person name="Pai H.S."/>
            <person name="Ahn H.K."/>
            <person name="Yeam I."/>
            <person name="Giovannoni J.J."/>
            <person name="Rose J.K."/>
            <person name="Sorensen I."/>
            <person name="Lee S.J."/>
            <person name="Kim R.W."/>
            <person name="Choi I.Y."/>
            <person name="Choi B.S."/>
            <person name="Lim J.S."/>
            <person name="Lee Y.H."/>
            <person name="Choi D."/>
        </authorList>
    </citation>
    <scope>NUCLEOTIDE SEQUENCE [LARGE SCALE GENOMIC DNA]</scope>
    <source>
        <strain evidence="2">cv. CM334</strain>
    </source>
</reference>
<dbReference type="Proteomes" id="UP000222542">
    <property type="component" value="Unassembled WGS sequence"/>
</dbReference>
<keyword evidence="2" id="KW-1185">Reference proteome</keyword>
<dbReference type="PANTHER" id="PTHR35766:SF1">
    <property type="entry name" value="OS08G0543600 PROTEIN"/>
    <property type="match status" value="1"/>
</dbReference>
<dbReference type="Gramene" id="PHT66305">
    <property type="protein sequence ID" value="PHT66305"/>
    <property type="gene ID" value="T459_30730"/>
</dbReference>
<dbReference type="STRING" id="4072.A0A2G2Y970"/>
<dbReference type="PANTHER" id="PTHR35766">
    <property type="entry name" value="OS08G0543600 PROTEIN"/>
    <property type="match status" value="1"/>
</dbReference>
<dbReference type="AlphaFoldDB" id="A0A2G2Y970"/>
<evidence type="ECO:0000313" key="1">
    <source>
        <dbReference type="EMBL" id="PHT66305.1"/>
    </source>
</evidence>
<accession>A0A2G2Y970</accession>
<comment type="caution">
    <text evidence="1">The sequence shown here is derived from an EMBL/GenBank/DDBJ whole genome shotgun (WGS) entry which is preliminary data.</text>
</comment>
<organism evidence="1 2">
    <name type="scientific">Capsicum annuum</name>
    <name type="common">Capsicum pepper</name>
    <dbReference type="NCBI Taxonomy" id="4072"/>
    <lineage>
        <taxon>Eukaryota</taxon>
        <taxon>Viridiplantae</taxon>
        <taxon>Streptophyta</taxon>
        <taxon>Embryophyta</taxon>
        <taxon>Tracheophyta</taxon>
        <taxon>Spermatophyta</taxon>
        <taxon>Magnoliopsida</taxon>
        <taxon>eudicotyledons</taxon>
        <taxon>Gunneridae</taxon>
        <taxon>Pentapetalae</taxon>
        <taxon>asterids</taxon>
        <taxon>lamiids</taxon>
        <taxon>Solanales</taxon>
        <taxon>Solanaceae</taxon>
        <taxon>Solanoideae</taxon>
        <taxon>Capsiceae</taxon>
        <taxon>Capsicum</taxon>
    </lineage>
</organism>
<proteinExistence type="predicted"/>
<dbReference type="EMBL" id="AYRZ02000012">
    <property type="protein sequence ID" value="PHT66305.1"/>
    <property type="molecule type" value="Genomic_DNA"/>
</dbReference>
<sequence>MLLSLMLDIFTKYIFLPNQQAAPEGSQISSHNQYSMQPQSTLQRLDSQYDHETTVNGQTLRSDYSDVNVNQGIEMQDELQFVDKNYLSGVQTQQTLHQISSQVNGALRFYSPGHNNETKVNNVKSSANNMLDSQELHMGEFSSNADKSSVEVPNNVYYSTESMTGTVSDTILTESCVAEGHNAYAVGKSVEVISLMKRYLIACMVHTIPPRGLVLRYTDCQVKGFTQFILAVMKSNEKSGLLADNEARDLWRQFLPPSRMLPFGCKVHRSNCASGA</sequence>